<feature type="region of interest" description="Disordered" evidence="1">
    <location>
        <begin position="386"/>
        <end position="421"/>
    </location>
</feature>
<feature type="compositionally biased region" description="Pro residues" evidence="1">
    <location>
        <begin position="50"/>
        <end position="59"/>
    </location>
</feature>
<keyword evidence="2" id="KW-0732">Signal</keyword>
<feature type="signal peptide" evidence="2">
    <location>
        <begin position="1"/>
        <end position="32"/>
    </location>
</feature>
<evidence type="ECO:0000256" key="2">
    <source>
        <dbReference type="SAM" id="SignalP"/>
    </source>
</evidence>
<evidence type="ECO:0000313" key="4">
    <source>
        <dbReference type="Proteomes" id="UP000539313"/>
    </source>
</evidence>
<evidence type="ECO:0000313" key="3">
    <source>
        <dbReference type="EMBL" id="MBA9004296.1"/>
    </source>
</evidence>
<name>A0A7W3MYM3_9ACTN</name>
<proteinExistence type="predicted"/>
<evidence type="ECO:0000256" key="1">
    <source>
        <dbReference type="SAM" id="MobiDB-lite"/>
    </source>
</evidence>
<dbReference type="RefSeq" id="WP_182705814.1">
    <property type="nucleotide sequence ID" value="NZ_JACJII010000001.1"/>
</dbReference>
<gene>
    <name evidence="3" type="ORF">HNR21_003178</name>
</gene>
<dbReference type="Proteomes" id="UP000539313">
    <property type="component" value="Unassembled WGS sequence"/>
</dbReference>
<feature type="chain" id="PRO_5030977590" evidence="2">
    <location>
        <begin position="33"/>
        <end position="421"/>
    </location>
</feature>
<protein>
    <submittedName>
        <fullName evidence="3">Uncharacterized protein</fullName>
    </submittedName>
</protein>
<reference evidence="3 4" key="1">
    <citation type="submission" date="2020-08" db="EMBL/GenBank/DDBJ databases">
        <title>Sequencing the genomes of 1000 actinobacteria strains.</title>
        <authorList>
            <person name="Klenk H.-P."/>
        </authorList>
    </citation>
    <scope>NUCLEOTIDE SEQUENCE [LARGE SCALE GENOMIC DNA]</scope>
    <source>
        <strain evidence="3 4">DSM 45823</strain>
    </source>
</reference>
<keyword evidence="4" id="KW-1185">Reference proteome</keyword>
<feature type="compositionally biased region" description="Pro residues" evidence="1">
    <location>
        <begin position="92"/>
        <end position="149"/>
    </location>
</feature>
<dbReference type="EMBL" id="JACJII010000001">
    <property type="protein sequence ID" value="MBA9004296.1"/>
    <property type="molecule type" value="Genomic_DNA"/>
</dbReference>
<comment type="caution">
    <text evidence="3">The sequence shown here is derived from an EMBL/GenBank/DDBJ whole genome shotgun (WGS) entry which is preliminary data.</text>
</comment>
<feature type="compositionally biased region" description="Low complexity" evidence="1">
    <location>
        <begin position="32"/>
        <end position="49"/>
    </location>
</feature>
<accession>A0A7W3MYM3</accession>
<sequence length="421" mass="42690">MANRPAGTPIMLGLGVAVILGTNVALPAAAFADDPSASPSETSETSAEPTPEPSPPAEPTPTVSESEPTTPPPDPDPTTPSPDPTSSEPDPDPTSPTPTTPAPDPTSPSPDPTTPSPNPTSPGPTPTKPGTTPPPPGKDPTDPGDPPPGSTVAIKLSLSSPVASPGGTLTATAHLRSGRTAARDVRLTLSGSGFTVKQCTLWTPCKLGSVNGKGRAVPVTVYVPGNARPGSHITVYATVTAAQSKPQTASVAFGVADGTGVSTVLPPTPPGGVPAPLAMGDLPQVALPPVASPQLAPGLMIVSPVAALRHDPGDGDEWAPVVQRIAAVQAGWLAALLTSTSLLLTSLRLSPYRRTGKAGPGRALRVDRDVRARLNGKRPTAARLRTLPPLPAQPPKPRPRIRLAWLPPRPTPPIRHSTAGT</sequence>
<dbReference type="PRINTS" id="PR01217">
    <property type="entry name" value="PRICHEXTENSN"/>
</dbReference>
<feature type="compositionally biased region" description="Pro residues" evidence="1">
    <location>
        <begin position="69"/>
        <end position="83"/>
    </location>
</feature>
<dbReference type="AlphaFoldDB" id="A0A7W3MYM3"/>
<organism evidence="3 4">
    <name type="scientific">Thermomonospora cellulosilytica</name>
    <dbReference type="NCBI Taxonomy" id="1411118"/>
    <lineage>
        <taxon>Bacteria</taxon>
        <taxon>Bacillati</taxon>
        <taxon>Actinomycetota</taxon>
        <taxon>Actinomycetes</taxon>
        <taxon>Streptosporangiales</taxon>
        <taxon>Thermomonosporaceae</taxon>
        <taxon>Thermomonospora</taxon>
    </lineage>
</organism>
<feature type="region of interest" description="Disordered" evidence="1">
    <location>
        <begin position="32"/>
        <end position="151"/>
    </location>
</feature>